<dbReference type="AlphaFoldDB" id="A0A8X6J9D1"/>
<feature type="non-terminal residue" evidence="1">
    <location>
        <position position="45"/>
    </location>
</feature>
<evidence type="ECO:0000313" key="2">
    <source>
        <dbReference type="Proteomes" id="UP000887116"/>
    </source>
</evidence>
<sequence length="45" mass="5064">MLELGGIVSRDSLELQASSTVMMWTQDITESSSMEMGLAWTKWLL</sequence>
<keyword evidence="2" id="KW-1185">Reference proteome</keyword>
<evidence type="ECO:0000313" key="1">
    <source>
        <dbReference type="EMBL" id="GFQ97485.1"/>
    </source>
</evidence>
<protein>
    <submittedName>
        <fullName evidence="1">Uncharacterized protein</fullName>
    </submittedName>
</protein>
<gene>
    <name evidence="1" type="ORF">TNCT_188911</name>
</gene>
<comment type="caution">
    <text evidence="1">The sequence shown here is derived from an EMBL/GenBank/DDBJ whole genome shotgun (WGS) entry which is preliminary data.</text>
</comment>
<organism evidence="1 2">
    <name type="scientific">Trichonephila clavata</name>
    <name type="common">Joro spider</name>
    <name type="synonym">Nephila clavata</name>
    <dbReference type="NCBI Taxonomy" id="2740835"/>
    <lineage>
        <taxon>Eukaryota</taxon>
        <taxon>Metazoa</taxon>
        <taxon>Ecdysozoa</taxon>
        <taxon>Arthropoda</taxon>
        <taxon>Chelicerata</taxon>
        <taxon>Arachnida</taxon>
        <taxon>Araneae</taxon>
        <taxon>Araneomorphae</taxon>
        <taxon>Entelegynae</taxon>
        <taxon>Araneoidea</taxon>
        <taxon>Nephilidae</taxon>
        <taxon>Trichonephila</taxon>
    </lineage>
</organism>
<dbReference type="Proteomes" id="UP000887116">
    <property type="component" value="Unassembled WGS sequence"/>
</dbReference>
<reference evidence="1" key="1">
    <citation type="submission" date="2020-07" db="EMBL/GenBank/DDBJ databases">
        <title>Multicomponent nature underlies the extraordinary mechanical properties of spider dragline silk.</title>
        <authorList>
            <person name="Kono N."/>
            <person name="Nakamura H."/>
            <person name="Mori M."/>
            <person name="Yoshida Y."/>
            <person name="Ohtoshi R."/>
            <person name="Malay A.D."/>
            <person name="Moran D.A.P."/>
            <person name="Tomita M."/>
            <person name="Numata K."/>
            <person name="Arakawa K."/>
        </authorList>
    </citation>
    <scope>NUCLEOTIDE SEQUENCE</scope>
</reference>
<accession>A0A8X6J9D1</accession>
<dbReference type="EMBL" id="BMAO01014835">
    <property type="protein sequence ID" value="GFQ97485.1"/>
    <property type="molecule type" value="Genomic_DNA"/>
</dbReference>
<name>A0A8X6J9D1_TRICU</name>
<proteinExistence type="predicted"/>